<evidence type="ECO:0000256" key="2">
    <source>
        <dbReference type="ARBA" id="ARBA00022692"/>
    </source>
</evidence>
<evidence type="ECO:0000256" key="1">
    <source>
        <dbReference type="ARBA" id="ARBA00004141"/>
    </source>
</evidence>
<proteinExistence type="predicted"/>
<dbReference type="PANTHER" id="PTHR10924:SF27">
    <property type="entry name" value="SOLUTE CARRIER FAMILY 49 MEMBER 4"/>
    <property type="match status" value="1"/>
</dbReference>
<keyword evidence="6" id="KW-1185">Reference proteome</keyword>
<organism evidence="5 6">
    <name type="scientific">Paramuricea clavata</name>
    <name type="common">Red gorgonian</name>
    <name type="synonym">Violescent sea-whip</name>
    <dbReference type="NCBI Taxonomy" id="317549"/>
    <lineage>
        <taxon>Eukaryota</taxon>
        <taxon>Metazoa</taxon>
        <taxon>Cnidaria</taxon>
        <taxon>Anthozoa</taxon>
        <taxon>Octocorallia</taxon>
        <taxon>Malacalcyonacea</taxon>
        <taxon>Plexauridae</taxon>
        <taxon>Paramuricea</taxon>
    </lineage>
</organism>
<dbReference type="GO" id="GO:0016020">
    <property type="term" value="C:membrane"/>
    <property type="evidence" value="ECO:0007669"/>
    <property type="project" value="UniProtKB-SubCell"/>
</dbReference>
<evidence type="ECO:0000313" key="6">
    <source>
        <dbReference type="Proteomes" id="UP001152795"/>
    </source>
</evidence>
<dbReference type="OrthoDB" id="422206at2759"/>
<dbReference type="InterPro" id="IPR036259">
    <property type="entry name" value="MFS_trans_sf"/>
</dbReference>
<dbReference type="EMBL" id="CACRXK020001779">
    <property type="protein sequence ID" value="CAB3991044.1"/>
    <property type="molecule type" value="Genomic_DNA"/>
</dbReference>
<dbReference type="InterPro" id="IPR011701">
    <property type="entry name" value="MFS"/>
</dbReference>
<dbReference type="GO" id="GO:0022857">
    <property type="term" value="F:transmembrane transporter activity"/>
    <property type="evidence" value="ECO:0007669"/>
    <property type="project" value="InterPro"/>
</dbReference>
<reference evidence="5" key="1">
    <citation type="submission" date="2020-04" db="EMBL/GenBank/DDBJ databases">
        <authorList>
            <person name="Alioto T."/>
            <person name="Alioto T."/>
            <person name="Gomez Garrido J."/>
        </authorList>
    </citation>
    <scope>NUCLEOTIDE SEQUENCE</scope>
    <source>
        <strain evidence="5">A484AB</strain>
    </source>
</reference>
<dbReference type="Pfam" id="PF07690">
    <property type="entry name" value="MFS_1"/>
    <property type="match status" value="1"/>
</dbReference>
<protein>
    <submittedName>
        <fullName evidence="5">Disrupted in renal carcinoma 2 homolog</fullName>
    </submittedName>
</protein>
<gene>
    <name evidence="5" type="ORF">PACLA_8A014082</name>
</gene>
<name>A0A7D9DRJ2_PARCT</name>
<sequence>MRTTDSDSNSLYQNDADDSLLPPKVFANSSYSETDEVKVYKRRWYILLVYCCNGVLQNAIWNTWGPIEATARAVYKWDSYVIDLMAAWGSITFCITMIPFAWIMDVKGLRVTMLIAAGLQVVGSVLRFIPTGDAMTSTVLIHFGQIIVGFAGPVGMAAPPLLSSTWFPPYQRTTATAILAVAGYVGTAVSFLIGQAFVDDVKDSDIPKIDGNYPLNSTEEDKYQKQINSLLYFEAALQLFVFFVILAYYPSKPPRPPSVSAATGRVDFKAGAKKLFKNYNFILLATIYGASTGVYGGWCSVLYQNLSDYGISVDAKFAAWLGFIAVISGAFSGVLFSSFADHFSGHLKLFLIVFMGLSFFTTLLICYIFTGVIAFNNVLVYIMFGLSGFFLNGTIPFFFELGVEITYPVAEGITTGVITFFNNFLQSIFLVVPLGNLGTKWMLWTTVFTCAISTIFLLFVKEKYNRSSVDQRSRKSSYTPGVVNS</sequence>
<accession>A0A7D9DRJ2</accession>
<dbReference type="Gene3D" id="1.20.1250.20">
    <property type="entry name" value="MFS general substrate transporter like domains"/>
    <property type="match status" value="2"/>
</dbReference>
<keyword evidence="3" id="KW-1133">Transmembrane helix</keyword>
<dbReference type="InterPro" id="IPR049680">
    <property type="entry name" value="FLVCR1-2_SLC49-like"/>
</dbReference>
<evidence type="ECO:0000313" key="5">
    <source>
        <dbReference type="EMBL" id="CAB3991044.1"/>
    </source>
</evidence>
<dbReference type="Proteomes" id="UP001152795">
    <property type="component" value="Unassembled WGS sequence"/>
</dbReference>
<dbReference type="AlphaFoldDB" id="A0A7D9DRJ2"/>
<comment type="caution">
    <text evidence="5">The sequence shown here is derived from an EMBL/GenBank/DDBJ whole genome shotgun (WGS) entry which is preliminary data.</text>
</comment>
<keyword evidence="2" id="KW-0812">Transmembrane</keyword>
<evidence type="ECO:0000256" key="4">
    <source>
        <dbReference type="ARBA" id="ARBA00023136"/>
    </source>
</evidence>
<dbReference type="SUPFAM" id="SSF103473">
    <property type="entry name" value="MFS general substrate transporter"/>
    <property type="match status" value="1"/>
</dbReference>
<comment type="subcellular location">
    <subcellularLocation>
        <location evidence="1">Membrane</location>
        <topology evidence="1">Multi-pass membrane protein</topology>
    </subcellularLocation>
</comment>
<keyword evidence="4" id="KW-0472">Membrane</keyword>
<dbReference type="PANTHER" id="PTHR10924">
    <property type="entry name" value="MAJOR FACILITATOR SUPERFAMILY PROTEIN-RELATED"/>
    <property type="match status" value="1"/>
</dbReference>
<evidence type="ECO:0000256" key="3">
    <source>
        <dbReference type="ARBA" id="ARBA00022989"/>
    </source>
</evidence>